<keyword evidence="10 13" id="KW-1133">Transmembrane helix</keyword>
<feature type="transmembrane region" description="Helical" evidence="13">
    <location>
        <begin position="56"/>
        <end position="73"/>
    </location>
</feature>
<feature type="transmembrane region" description="Helical" evidence="13">
    <location>
        <begin position="191"/>
        <end position="210"/>
    </location>
</feature>
<dbReference type="PANTHER" id="PTHR30365:SF0">
    <property type="entry name" value="CYTOCHROME BD-I UBIQUINOL OXIDASE SUBUNIT 1"/>
    <property type="match status" value="1"/>
</dbReference>
<evidence type="ECO:0000256" key="7">
    <source>
        <dbReference type="ARBA" id="ARBA00022692"/>
    </source>
</evidence>
<keyword evidence="3 13" id="KW-0813">Transport</keyword>
<evidence type="ECO:0000256" key="3">
    <source>
        <dbReference type="ARBA" id="ARBA00022448"/>
    </source>
</evidence>
<gene>
    <name evidence="14" type="ORF">G7Y82_09575</name>
</gene>
<dbReference type="GO" id="GO:0016682">
    <property type="term" value="F:oxidoreductase activity, acting on diphenols and related substances as donors, oxygen as acceptor"/>
    <property type="evidence" value="ECO:0007669"/>
    <property type="project" value="TreeGrafter"/>
</dbReference>
<evidence type="ECO:0000256" key="13">
    <source>
        <dbReference type="PIRNR" id="PIRNR006446"/>
    </source>
</evidence>
<dbReference type="PANTHER" id="PTHR30365">
    <property type="entry name" value="CYTOCHROME D UBIQUINOL OXIDASE"/>
    <property type="match status" value="1"/>
</dbReference>
<keyword evidence="6 13" id="KW-0349">Heme</keyword>
<dbReference type="Proteomes" id="UP000653472">
    <property type="component" value="Unassembled WGS sequence"/>
</dbReference>
<feature type="transmembrane region" description="Helical" evidence="13">
    <location>
        <begin position="466"/>
        <end position="490"/>
    </location>
</feature>
<dbReference type="GO" id="GO:0019646">
    <property type="term" value="P:aerobic electron transport chain"/>
    <property type="evidence" value="ECO:0007669"/>
    <property type="project" value="InterPro"/>
</dbReference>
<evidence type="ECO:0000256" key="6">
    <source>
        <dbReference type="ARBA" id="ARBA00022617"/>
    </source>
</evidence>
<dbReference type="GO" id="GO:0005886">
    <property type="term" value="C:plasma membrane"/>
    <property type="evidence" value="ECO:0007669"/>
    <property type="project" value="UniProtKB-SubCell"/>
</dbReference>
<keyword evidence="7 13" id="KW-0812">Transmembrane</keyword>
<feature type="transmembrane region" description="Helical" evidence="13">
    <location>
        <begin position="222"/>
        <end position="240"/>
    </location>
</feature>
<keyword evidence="15" id="KW-1185">Reference proteome</keyword>
<accession>A0A970B8S0</accession>
<feature type="transmembrane region" description="Helical" evidence="13">
    <location>
        <begin position="390"/>
        <end position="412"/>
    </location>
</feature>
<evidence type="ECO:0000256" key="2">
    <source>
        <dbReference type="ARBA" id="ARBA00009819"/>
    </source>
</evidence>
<keyword evidence="9 13" id="KW-0249">Electron transport</keyword>
<dbReference type="EMBL" id="JAAVXB010000004">
    <property type="protein sequence ID" value="NKF22569.1"/>
    <property type="molecule type" value="Genomic_DNA"/>
</dbReference>
<feature type="transmembrane region" description="Helical" evidence="13">
    <location>
        <begin position="20"/>
        <end position="44"/>
    </location>
</feature>
<evidence type="ECO:0000313" key="15">
    <source>
        <dbReference type="Proteomes" id="UP000653472"/>
    </source>
</evidence>
<name>A0A970B8S0_9GAMM</name>
<dbReference type="GO" id="GO:0046872">
    <property type="term" value="F:metal ion binding"/>
    <property type="evidence" value="ECO:0007669"/>
    <property type="project" value="UniProtKB-UniRule"/>
</dbReference>
<evidence type="ECO:0000313" key="14">
    <source>
        <dbReference type="EMBL" id="NKF22569.1"/>
    </source>
</evidence>
<evidence type="ECO:0000256" key="4">
    <source>
        <dbReference type="ARBA" id="ARBA00022475"/>
    </source>
</evidence>
<evidence type="ECO:0000256" key="9">
    <source>
        <dbReference type="ARBA" id="ARBA00022982"/>
    </source>
</evidence>
<sequence>MISEHLVDLSRLQFAATALYHFLFVPLTIGMVWILVIMESIYVMTGKVIYKDMTRFWGKLFGINFALGVTTGITMEFQFGTNWAYYSHYVGDIFGAPLAIEGLMAFFLESTFIGLFFFAWDRLSKPQHLLVTILMAIGTNLSALWILIANGWMQNPVGAEFNYDTMRMELTDFWSVIFNPVAQAKFVHTVSAGYVTGAMFVLSISAWYLLRGRDVEFAKRSFRIAAAFGLASVCSVIVLGDESGYTVGEAQQTKLAAMEAMWETEPAPASFNLIAWPDEAQQKNDWAVKIPWVMGLIGTRSVSQQIPGILEIKAKNRERILSGIEAAKALEKLRANRSDTEAKTVFELHKQDLGFGLLLRKYVTDFDQVTPELINRAVDDTIPRVTPMFWGFRFMVGIGFLMLALFATCAWATLRPYSGKRPWLLKWALWSLPLPWLACELGWFVAEYGRQPWTIYGVLPTHMSVSTLSVGSLYGSLAGFVGFYTVLLIVEMYLMVRFARQGPGSLGTGRYSSEPALADAH</sequence>
<dbReference type="GO" id="GO:0020037">
    <property type="term" value="F:heme binding"/>
    <property type="evidence" value="ECO:0007669"/>
    <property type="project" value="TreeGrafter"/>
</dbReference>
<feature type="transmembrane region" description="Helical" evidence="13">
    <location>
        <begin position="129"/>
        <end position="148"/>
    </location>
</feature>
<organism evidence="14 15">
    <name type="scientific">Solimonas marina</name>
    <dbReference type="NCBI Taxonomy" id="2714601"/>
    <lineage>
        <taxon>Bacteria</taxon>
        <taxon>Pseudomonadati</taxon>
        <taxon>Pseudomonadota</taxon>
        <taxon>Gammaproteobacteria</taxon>
        <taxon>Nevskiales</taxon>
        <taxon>Nevskiaceae</taxon>
        <taxon>Solimonas</taxon>
    </lineage>
</organism>
<dbReference type="RefSeq" id="WP_168147816.1">
    <property type="nucleotide sequence ID" value="NZ_JAAVXB010000004.1"/>
</dbReference>
<evidence type="ECO:0000256" key="10">
    <source>
        <dbReference type="ARBA" id="ARBA00022989"/>
    </source>
</evidence>
<keyword evidence="4 13" id="KW-1003">Cell membrane</keyword>
<feature type="transmembrane region" description="Helical" evidence="13">
    <location>
        <begin position="93"/>
        <end position="117"/>
    </location>
</feature>
<evidence type="ECO:0000256" key="12">
    <source>
        <dbReference type="ARBA" id="ARBA00023136"/>
    </source>
</evidence>
<evidence type="ECO:0000256" key="8">
    <source>
        <dbReference type="ARBA" id="ARBA00022723"/>
    </source>
</evidence>
<dbReference type="PIRSF" id="PIRSF006446">
    <property type="entry name" value="Cyt_quinol_oxidase_1"/>
    <property type="match status" value="1"/>
</dbReference>
<evidence type="ECO:0000256" key="1">
    <source>
        <dbReference type="ARBA" id="ARBA00004429"/>
    </source>
</evidence>
<comment type="caution">
    <text evidence="14">The sequence shown here is derived from an EMBL/GenBank/DDBJ whole genome shotgun (WGS) entry which is preliminary data.</text>
</comment>
<evidence type="ECO:0000256" key="5">
    <source>
        <dbReference type="ARBA" id="ARBA00022519"/>
    </source>
</evidence>
<keyword evidence="11 13" id="KW-0408">Iron</keyword>
<dbReference type="InterPro" id="IPR002585">
    <property type="entry name" value="Cyt-d_ubiquinol_oxidase_su_1"/>
</dbReference>
<evidence type="ECO:0000256" key="11">
    <source>
        <dbReference type="ARBA" id="ARBA00023004"/>
    </source>
</evidence>
<keyword evidence="12 13" id="KW-0472">Membrane</keyword>
<dbReference type="Pfam" id="PF01654">
    <property type="entry name" value="Cyt_bd_oxida_I"/>
    <property type="match status" value="1"/>
</dbReference>
<dbReference type="GO" id="GO:0009055">
    <property type="term" value="F:electron transfer activity"/>
    <property type="evidence" value="ECO:0007669"/>
    <property type="project" value="UniProtKB-UniRule"/>
</dbReference>
<feature type="transmembrane region" description="Helical" evidence="13">
    <location>
        <begin position="424"/>
        <end position="446"/>
    </location>
</feature>
<comment type="subcellular location">
    <subcellularLocation>
        <location evidence="1">Cell inner membrane</location>
        <topology evidence="1">Multi-pass membrane protein</topology>
    </subcellularLocation>
</comment>
<protein>
    <submittedName>
        <fullName evidence="14">Cytochrome bd-I ubiquinol oxidase subunit CydA</fullName>
    </submittedName>
</protein>
<proteinExistence type="inferred from homology"/>
<dbReference type="GO" id="GO:0070069">
    <property type="term" value="C:cytochrome complex"/>
    <property type="evidence" value="ECO:0007669"/>
    <property type="project" value="UniProtKB-UniRule"/>
</dbReference>
<comment type="similarity">
    <text evidence="2 13">Belongs to the cytochrome ubiquinol oxidase subunit 1 family.</text>
</comment>
<dbReference type="AlphaFoldDB" id="A0A970B8S0"/>
<keyword evidence="5" id="KW-0997">Cell inner membrane</keyword>
<reference evidence="14" key="1">
    <citation type="submission" date="2020-03" db="EMBL/GenBank/DDBJ databases">
        <title>Solimonas marina sp. nov., isolated from deep seawater of the Pacific Ocean.</title>
        <authorList>
            <person name="Liu X."/>
            <person name="Lai Q."/>
            <person name="Sun F."/>
            <person name="Gai Y."/>
            <person name="Li G."/>
            <person name="Shao Z."/>
        </authorList>
    </citation>
    <scope>NUCLEOTIDE SEQUENCE</scope>
    <source>
        <strain evidence="14">C16B3</strain>
    </source>
</reference>
<keyword evidence="8 13" id="KW-0479">Metal-binding</keyword>